<dbReference type="Pfam" id="PF01103">
    <property type="entry name" value="Omp85"/>
    <property type="match status" value="1"/>
</dbReference>
<evidence type="ECO:0000256" key="5">
    <source>
        <dbReference type="ARBA" id="ARBA00023237"/>
    </source>
</evidence>
<keyword evidence="5" id="KW-0998">Cell outer membrane</keyword>
<dbReference type="RefSeq" id="WP_143017136.1">
    <property type="nucleotide sequence ID" value="NZ_FNFO01000002.1"/>
</dbReference>
<keyword evidence="3" id="KW-0732">Signal</keyword>
<evidence type="ECO:0000256" key="4">
    <source>
        <dbReference type="ARBA" id="ARBA00023136"/>
    </source>
</evidence>
<organism evidence="7 8">
    <name type="scientific">Catalinimonas alkaloidigena</name>
    <dbReference type="NCBI Taxonomy" id="1075417"/>
    <lineage>
        <taxon>Bacteria</taxon>
        <taxon>Pseudomonadati</taxon>
        <taxon>Bacteroidota</taxon>
        <taxon>Cytophagia</taxon>
        <taxon>Cytophagales</taxon>
        <taxon>Catalimonadaceae</taxon>
        <taxon>Catalinimonas</taxon>
    </lineage>
</organism>
<evidence type="ECO:0000259" key="6">
    <source>
        <dbReference type="Pfam" id="PF01103"/>
    </source>
</evidence>
<keyword evidence="8" id="KW-1185">Reference proteome</keyword>
<evidence type="ECO:0000313" key="8">
    <source>
        <dbReference type="Proteomes" id="UP000198510"/>
    </source>
</evidence>
<dbReference type="OrthoDB" id="9814535at2"/>
<dbReference type="AlphaFoldDB" id="A0A1G9AZ12"/>
<dbReference type="InterPro" id="IPR039910">
    <property type="entry name" value="D15-like"/>
</dbReference>
<keyword evidence="4" id="KW-0472">Membrane</keyword>
<gene>
    <name evidence="7" type="ORF">SAMN05421823_102454</name>
</gene>
<keyword evidence="2" id="KW-0812">Transmembrane</keyword>
<accession>A0A1G9AZ12</accession>
<dbReference type="Proteomes" id="UP000198510">
    <property type="component" value="Unassembled WGS sequence"/>
</dbReference>
<dbReference type="Gene3D" id="2.40.160.50">
    <property type="entry name" value="membrane protein fhac: a member of the omp85/tpsb transporter family"/>
    <property type="match status" value="1"/>
</dbReference>
<dbReference type="GO" id="GO:0019867">
    <property type="term" value="C:outer membrane"/>
    <property type="evidence" value="ECO:0007669"/>
    <property type="project" value="InterPro"/>
</dbReference>
<reference evidence="7 8" key="1">
    <citation type="submission" date="2016-10" db="EMBL/GenBank/DDBJ databases">
        <authorList>
            <person name="de Groot N.N."/>
        </authorList>
    </citation>
    <scope>NUCLEOTIDE SEQUENCE [LARGE SCALE GENOMIC DNA]</scope>
    <source>
        <strain evidence="7 8">DSM 25186</strain>
    </source>
</reference>
<comment type="subcellular location">
    <subcellularLocation>
        <location evidence="1">Membrane</location>
    </subcellularLocation>
</comment>
<evidence type="ECO:0000256" key="2">
    <source>
        <dbReference type="ARBA" id="ARBA00022692"/>
    </source>
</evidence>
<proteinExistence type="predicted"/>
<dbReference type="PANTHER" id="PTHR12815:SF47">
    <property type="entry name" value="TRANSLOCATION AND ASSEMBLY MODULE SUBUNIT TAMA"/>
    <property type="match status" value="1"/>
</dbReference>
<protein>
    <submittedName>
        <fullName evidence="7">Surface antigen</fullName>
    </submittedName>
</protein>
<name>A0A1G9AZ12_9BACT</name>
<dbReference type="EMBL" id="FNFO01000002">
    <property type="protein sequence ID" value="SDK32569.1"/>
    <property type="molecule type" value="Genomic_DNA"/>
</dbReference>
<dbReference type="STRING" id="1075417.SAMN05421823_102454"/>
<evidence type="ECO:0000256" key="3">
    <source>
        <dbReference type="ARBA" id="ARBA00022729"/>
    </source>
</evidence>
<dbReference type="InterPro" id="IPR000184">
    <property type="entry name" value="Bac_surfAg_D15"/>
</dbReference>
<evidence type="ECO:0000313" key="7">
    <source>
        <dbReference type="EMBL" id="SDK32569.1"/>
    </source>
</evidence>
<evidence type="ECO:0000256" key="1">
    <source>
        <dbReference type="ARBA" id="ARBA00004370"/>
    </source>
</evidence>
<dbReference type="PANTHER" id="PTHR12815">
    <property type="entry name" value="SORTING AND ASSEMBLY MACHINERY SAMM50 PROTEIN FAMILY MEMBER"/>
    <property type="match status" value="1"/>
</dbReference>
<sequence length="810" mass="92267">MLTAVLLQSGCATSYYTDDEHYLLTGQKVKGNKKTDAAALEALYRQESTSSFYLFFYYLGDRYFYDSLKVVQKIEKTEAKYDKKLEGVKPGSDKELRLERLRNKKLEKLRTVQEEGNWLMRVVGEPPVFFDSTLASETTTQMKAYIYNQGFFDNNVTWDADSNTRKHTLKVTYRVEENDPHYIRDLNYITDDSSIANIIAANQSSALVQTGDRYQEASLAAERDRLDKLLRNRGYYGFSKNFIFYDVYYNLTDSTGRKMVDINLKINNPPNGKHRVYTYDNVVVDLQANENQYQRDTLTLNGVHYTAPSIDFPAGVLDRKLQFKPGDIYQLDAVVNTQGQLGSMDMFKFVNMNFDTSGTTLVARIATSPLPKYQVTDEVGLLVSQGSGAPGPFANLTFKVRNWFKSYETFELSGRYSIEGQTSSFFREDSVYRAREVGVNASLVFPTLIFPTRLRYTLAKYNPKTRFLIGYTDIKRPEYARQLFRGNLSYIMQLGNNQALTISPIDLNVVRTRQLAESFEQYLINLQRDQGNPLINSFIPYNSIVSSLSASWTYNTSEIGTATKESFYLRVNTELGGLTPGLLDRTSSAEADGTLLGDASYFQFHRTDIDGRYYLPLNKPTTLAGRLHVGIANPWGRFSQTLPYEKFFFVGGGNSVRAWQPRRLGPGSFVERDANGNPTYLYEQPGEILLEGSLELRRELFSVVEGAIFADFGNVWNNNFARVTDSEDQDPEYIAARQEAAQFSFSKFYNEIAVGVGAGLRLDFSFLIVRFDYGIKTFDPARPLGQRFVLDEFQFRRDQGSLQIGIGYPF</sequence>
<feature type="domain" description="Bacterial surface antigen (D15)" evidence="6">
    <location>
        <begin position="451"/>
        <end position="788"/>
    </location>
</feature>